<reference evidence="1 2" key="1">
    <citation type="journal article" date="2019" name="Int. J. Syst. Evol. Microbiol.">
        <title>The Global Catalogue of Microorganisms (GCM) 10K type strain sequencing project: providing services to taxonomists for standard genome sequencing and annotation.</title>
        <authorList>
            <consortium name="The Broad Institute Genomics Platform"/>
            <consortium name="The Broad Institute Genome Sequencing Center for Infectious Disease"/>
            <person name="Wu L."/>
            <person name="Ma J."/>
        </authorList>
    </citation>
    <scope>NUCLEOTIDE SEQUENCE [LARGE SCALE GENOMIC DNA]</scope>
    <source>
        <strain evidence="1 2">JCM 5052</strain>
    </source>
</reference>
<keyword evidence="2" id="KW-1185">Reference proteome</keyword>
<sequence>MQVSPGRGAVVVVGAAVAGEAARPMAVTAQAAAVTVTAMSDLPVRLTGLMERIVVSFPLVVHMSSRG</sequence>
<proteinExistence type="predicted"/>
<gene>
    <name evidence="1" type="ORF">GCM10010390_27170</name>
</gene>
<organism evidence="1 2">
    <name type="scientific">Streptomyces mordarskii</name>
    <dbReference type="NCBI Taxonomy" id="1226758"/>
    <lineage>
        <taxon>Bacteria</taxon>
        <taxon>Bacillati</taxon>
        <taxon>Actinomycetota</taxon>
        <taxon>Actinomycetes</taxon>
        <taxon>Kitasatosporales</taxon>
        <taxon>Streptomycetaceae</taxon>
        <taxon>Streptomyces</taxon>
    </lineage>
</organism>
<dbReference type="Proteomes" id="UP001501576">
    <property type="component" value="Unassembled WGS sequence"/>
</dbReference>
<evidence type="ECO:0008006" key="3">
    <source>
        <dbReference type="Google" id="ProtNLM"/>
    </source>
</evidence>
<comment type="caution">
    <text evidence="1">The sequence shown here is derived from an EMBL/GenBank/DDBJ whole genome shotgun (WGS) entry which is preliminary data.</text>
</comment>
<name>A0ABN1CPW7_9ACTN</name>
<protein>
    <recommendedName>
        <fullName evidence="3">Secreted protein</fullName>
    </recommendedName>
</protein>
<accession>A0ABN1CPW7</accession>
<dbReference type="EMBL" id="BAAABZ010000015">
    <property type="protein sequence ID" value="GAA0523406.1"/>
    <property type="molecule type" value="Genomic_DNA"/>
</dbReference>
<evidence type="ECO:0000313" key="1">
    <source>
        <dbReference type="EMBL" id="GAA0523406.1"/>
    </source>
</evidence>
<evidence type="ECO:0000313" key="2">
    <source>
        <dbReference type="Proteomes" id="UP001501576"/>
    </source>
</evidence>